<dbReference type="PANTHER" id="PTHR46713:SF7">
    <property type="entry name" value="UBX DOMAIN-CONTAINING PROTEIN 1-LIKE"/>
    <property type="match status" value="1"/>
</dbReference>
<evidence type="ECO:0000256" key="1">
    <source>
        <dbReference type="ARBA" id="ARBA00022478"/>
    </source>
</evidence>
<dbReference type="InterPro" id="IPR015940">
    <property type="entry name" value="UBA"/>
</dbReference>
<reference evidence="6 7" key="1">
    <citation type="submission" date="2024-01" db="EMBL/GenBank/DDBJ databases">
        <title>The genomes of 5 underutilized Papilionoideae crops provide insights into root nodulation and disease resistanc.</title>
        <authorList>
            <person name="Jiang F."/>
        </authorList>
    </citation>
    <scope>NUCLEOTIDE SEQUENCE [LARGE SCALE GENOMIC DNA]</scope>
    <source>
        <strain evidence="6">JINMINGXINNONG_FW02</strain>
        <tissue evidence="6">Leaves</tissue>
    </source>
</reference>
<evidence type="ECO:0000256" key="2">
    <source>
        <dbReference type="ARBA" id="ARBA00023163"/>
    </source>
</evidence>
<dbReference type="PANTHER" id="PTHR46713">
    <property type="entry name" value="F13M7.16 PROTEIN"/>
    <property type="match status" value="1"/>
</dbReference>
<keyword evidence="2" id="KW-0804">Transcription</keyword>
<dbReference type="SMART" id="SM00165">
    <property type="entry name" value="UBA"/>
    <property type="match status" value="1"/>
</dbReference>
<dbReference type="GO" id="GO:0006351">
    <property type="term" value="P:DNA-templated transcription"/>
    <property type="evidence" value="ECO:0007669"/>
    <property type="project" value="InterPro"/>
</dbReference>
<keyword evidence="3" id="KW-0539">Nucleus</keyword>
<dbReference type="InterPro" id="IPR009060">
    <property type="entry name" value="UBA-like_sf"/>
</dbReference>
<dbReference type="InterPro" id="IPR012340">
    <property type="entry name" value="NA-bd_OB-fold"/>
</dbReference>
<sequence length="579" mass="67038">MTFFFLCSLSSSFIKMFVPTVNQKLLEDLEVMGFPKARATRALHYSGNNSLEDAINWIVDHENDIDIDEMPLVDVDIEVESTESFPISEEMRIKAQSLREQERKRKEQEEKRLEREREKERIQAGKRLLEAKRIAEENERKRDLSLRKAEKEEAKRARERVLQKLEQDKLNRRFKQGLPLEVLATVRSSATKIQQEKELNPVYTTTKSEQLRECLRNLKRNHQGKDAKVRRAFQTLLVYIGNVAKNPEEEKYRKIRLSNPLFLDRVGSLNGSVEFLELCGFERTGDFLLLPQEKIDMALLNSAGFVLNSAMTNPFFGVLRNKNFKIRERSCERGENRHERARRATRQQNDGEFGVTGEENVTVLRIGRTANPNPRGSMFYLSKIEHKLPLPPTRLVLPIREAIHMELEKLFLDKVIANLGLCISVYDIRSIDGGFIFPGDGAPTYTVVFNLIMFRPFVGEIITAKLISSDSDGLRLTLGFFEDIYVPAHHMPYPNHFVEDEQGKRKGVWYWDFNEQEYPIQESDVIKFRVQNVSYPQIPVEQPKESKPFAPMLVTGSLDHDGLGPVSWWCAEEIEVDDE</sequence>
<dbReference type="SUPFAM" id="SSF143503">
    <property type="entry name" value="PUG domain-like"/>
    <property type="match status" value="1"/>
</dbReference>
<dbReference type="InterPro" id="IPR018997">
    <property type="entry name" value="PUB_domain"/>
</dbReference>
<evidence type="ECO:0000313" key="6">
    <source>
        <dbReference type="EMBL" id="KAK7382687.1"/>
    </source>
</evidence>
<dbReference type="Proteomes" id="UP001374584">
    <property type="component" value="Unassembled WGS sequence"/>
</dbReference>
<evidence type="ECO:0000256" key="3">
    <source>
        <dbReference type="ARBA" id="ARBA00023242"/>
    </source>
</evidence>
<dbReference type="SUPFAM" id="SSF46934">
    <property type="entry name" value="UBA-like"/>
    <property type="match status" value="1"/>
</dbReference>
<evidence type="ECO:0000259" key="5">
    <source>
        <dbReference type="PROSITE" id="PS50030"/>
    </source>
</evidence>
<dbReference type="CDD" id="cd14290">
    <property type="entry name" value="UBA_PUB_plant"/>
    <property type="match status" value="1"/>
</dbReference>
<dbReference type="GO" id="GO:0000428">
    <property type="term" value="C:DNA-directed RNA polymerase complex"/>
    <property type="evidence" value="ECO:0007669"/>
    <property type="project" value="UniProtKB-KW"/>
</dbReference>
<dbReference type="InterPro" id="IPR013238">
    <property type="entry name" value="RNA_pol_III_Rbc25"/>
</dbReference>
<dbReference type="SMART" id="SM00580">
    <property type="entry name" value="PUG"/>
    <property type="match status" value="1"/>
</dbReference>
<evidence type="ECO:0000313" key="7">
    <source>
        <dbReference type="Proteomes" id="UP001374584"/>
    </source>
</evidence>
<dbReference type="InterPro" id="IPR005576">
    <property type="entry name" value="Rpb7-like_N"/>
</dbReference>
<dbReference type="Gene3D" id="3.30.1490.120">
    <property type="entry name" value="RNA polymerase Rpb7-like, N-terminal domain"/>
    <property type="match status" value="1"/>
</dbReference>
<dbReference type="AlphaFoldDB" id="A0AAN9RT45"/>
<organism evidence="6 7">
    <name type="scientific">Phaseolus coccineus</name>
    <name type="common">Scarlet runner bean</name>
    <name type="synonym">Phaseolus multiflorus</name>
    <dbReference type="NCBI Taxonomy" id="3886"/>
    <lineage>
        <taxon>Eukaryota</taxon>
        <taxon>Viridiplantae</taxon>
        <taxon>Streptophyta</taxon>
        <taxon>Embryophyta</taxon>
        <taxon>Tracheophyta</taxon>
        <taxon>Spermatophyta</taxon>
        <taxon>Magnoliopsida</taxon>
        <taxon>eudicotyledons</taxon>
        <taxon>Gunneridae</taxon>
        <taxon>Pentapetalae</taxon>
        <taxon>rosids</taxon>
        <taxon>fabids</taxon>
        <taxon>Fabales</taxon>
        <taxon>Fabaceae</taxon>
        <taxon>Papilionoideae</taxon>
        <taxon>50 kb inversion clade</taxon>
        <taxon>NPAAA clade</taxon>
        <taxon>indigoferoid/millettioid clade</taxon>
        <taxon>Phaseoleae</taxon>
        <taxon>Phaseolus</taxon>
    </lineage>
</organism>
<dbReference type="InterPro" id="IPR036898">
    <property type="entry name" value="RNA_pol_Rpb7-like_N_sf"/>
</dbReference>
<dbReference type="CDD" id="cd10461">
    <property type="entry name" value="PUB_UBA_plant"/>
    <property type="match status" value="1"/>
</dbReference>
<dbReference type="InterPro" id="IPR036339">
    <property type="entry name" value="PUB-like_dom_sf"/>
</dbReference>
<evidence type="ECO:0000256" key="4">
    <source>
        <dbReference type="SAM" id="MobiDB-lite"/>
    </source>
</evidence>
<comment type="caution">
    <text evidence="6">The sequence shown here is derived from an EMBL/GenBank/DDBJ whole genome shotgun (WGS) entry which is preliminary data.</text>
</comment>
<dbReference type="Gene3D" id="1.10.8.10">
    <property type="entry name" value="DNA helicase RuvA subunit, C-terminal domain"/>
    <property type="match status" value="1"/>
</dbReference>
<feature type="region of interest" description="Disordered" evidence="4">
    <location>
        <begin position="333"/>
        <end position="353"/>
    </location>
</feature>
<dbReference type="Gene3D" id="2.40.50.140">
    <property type="entry name" value="Nucleic acid-binding proteins"/>
    <property type="match status" value="1"/>
</dbReference>
<dbReference type="Pfam" id="PF08292">
    <property type="entry name" value="RNA_pol_Rbc25"/>
    <property type="match status" value="1"/>
</dbReference>
<keyword evidence="1" id="KW-0240">DNA-directed RNA polymerase</keyword>
<dbReference type="Pfam" id="PF03876">
    <property type="entry name" value="SHS2_Rpb7-N"/>
    <property type="match status" value="1"/>
</dbReference>
<dbReference type="EMBL" id="JAYMYR010000001">
    <property type="protein sequence ID" value="KAK7382687.1"/>
    <property type="molecule type" value="Genomic_DNA"/>
</dbReference>
<dbReference type="Pfam" id="PF22562">
    <property type="entry name" value="UBA_7"/>
    <property type="match status" value="1"/>
</dbReference>
<feature type="domain" description="UBA" evidence="5">
    <location>
        <begin position="20"/>
        <end position="61"/>
    </location>
</feature>
<dbReference type="SUPFAM" id="SSF88798">
    <property type="entry name" value="N-terminal, heterodimerisation domain of RBP7 (RpoE)"/>
    <property type="match status" value="1"/>
</dbReference>
<feature type="region of interest" description="Disordered" evidence="4">
    <location>
        <begin position="96"/>
        <end position="119"/>
    </location>
</feature>
<dbReference type="FunFam" id="2.40.50.140:FF:000488">
    <property type="entry name" value="Predicted protein"/>
    <property type="match status" value="1"/>
</dbReference>
<dbReference type="Pfam" id="PF09409">
    <property type="entry name" value="PUB"/>
    <property type="match status" value="1"/>
</dbReference>
<dbReference type="SUPFAM" id="SSF50249">
    <property type="entry name" value="Nucleic acid-binding proteins"/>
    <property type="match status" value="1"/>
</dbReference>
<dbReference type="Gene3D" id="1.20.58.2190">
    <property type="match status" value="1"/>
</dbReference>
<dbReference type="CDD" id="cd04330">
    <property type="entry name" value="RNAP_III_Rpc25_N"/>
    <property type="match status" value="1"/>
</dbReference>
<name>A0AAN9RT45_PHACN</name>
<dbReference type="PROSITE" id="PS50030">
    <property type="entry name" value="UBA"/>
    <property type="match status" value="1"/>
</dbReference>
<protein>
    <recommendedName>
        <fullName evidence="5">UBA domain-containing protein</fullName>
    </recommendedName>
</protein>
<gene>
    <name evidence="6" type="ORF">VNO80_01664</name>
</gene>
<keyword evidence="7" id="KW-1185">Reference proteome</keyword>
<accession>A0AAN9RT45</accession>
<proteinExistence type="predicted"/>